<name>A0A165GX59_9BACL</name>
<dbReference type="Gene3D" id="3.40.250.10">
    <property type="entry name" value="Rhodanese-like domain"/>
    <property type="match status" value="2"/>
</dbReference>
<evidence type="ECO:0000313" key="4">
    <source>
        <dbReference type="EMBL" id="KZE38019.1"/>
    </source>
</evidence>
<dbReference type="Proteomes" id="UP000076490">
    <property type="component" value="Unassembled WGS sequence"/>
</dbReference>
<keyword evidence="1 4" id="KW-0808">Transferase</keyword>
<reference evidence="4 5" key="1">
    <citation type="submission" date="2016-01" db="EMBL/GenBank/DDBJ databases">
        <title>Whole genome sequencing of Bhargavaea cecembensis T14.</title>
        <authorList>
            <person name="Hong K.W."/>
        </authorList>
    </citation>
    <scope>NUCLEOTIDE SEQUENCE [LARGE SCALE GENOMIC DNA]</scope>
    <source>
        <strain evidence="4 5">T14</strain>
    </source>
</reference>
<dbReference type="CDD" id="cd01449">
    <property type="entry name" value="TST_Repeat_2"/>
    <property type="match status" value="1"/>
</dbReference>
<dbReference type="SUPFAM" id="SSF52821">
    <property type="entry name" value="Rhodanese/Cell cycle control phosphatase"/>
    <property type="match status" value="2"/>
</dbReference>
<dbReference type="InterPro" id="IPR045078">
    <property type="entry name" value="TST/MPST-like"/>
</dbReference>
<dbReference type="PROSITE" id="PS50206">
    <property type="entry name" value="RHODANESE_3"/>
    <property type="match status" value="2"/>
</dbReference>
<proteinExistence type="predicted"/>
<dbReference type="RefSeq" id="WP_063179109.1">
    <property type="nucleotide sequence ID" value="NZ_LQNT01000009.1"/>
</dbReference>
<accession>A0A165GX59</accession>
<feature type="domain" description="Rhodanese" evidence="3">
    <location>
        <begin position="16"/>
        <end position="130"/>
    </location>
</feature>
<dbReference type="PANTHER" id="PTHR11364">
    <property type="entry name" value="THIOSULFATE SULFERTANSFERASE"/>
    <property type="match status" value="1"/>
</dbReference>
<evidence type="ECO:0000259" key="3">
    <source>
        <dbReference type="PROSITE" id="PS50206"/>
    </source>
</evidence>
<dbReference type="GO" id="GO:0004792">
    <property type="term" value="F:thiosulfate-cyanide sulfurtransferase activity"/>
    <property type="evidence" value="ECO:0007669"/>
    <property type="project" value="TreeGrafter"/>
</dbReference>
<dbReference type="AlphaFoldDB" id="A0A165GX59"/>
<dbReference type="CDD" id="cd01448">
    <property type="entry name" value="TST_Repeat_1"/>
    <property type="match status" value="1"/>
</dbReference>
<evidence type="ECO:0000256" key="2">
    <source>
        <dbReference type="ARBA" id="ARBA00022737"/>
    </source>
</evidence>
<dbReference type="InterPro" id="IPR001763">
    <property type="entry name" value="Rhodanese-like_dom"/>
</dbReference>
<dbReference type="InterPro" id="IPR036873">
    <property type="entry name" value="Rhodanese-like_dom_sf"/>
</dbReference>
<dbReference type="OrthoDB" id="9770030at2"/>
<comment type="caution">
    <text evidence="4">The sequence shown here is derived from an EMBL/GenBank/DDBJ whole genome shotgun (WGS) entry which is preliminary data.</text>
</comment>
<gene>
    <name evidence="4" type="ORF">AV656_03555</name>
</gene>
<evidence type="ECO:0000256" key="1">
    <source>
        <dbReference type="ARBA" id="ARBA00022679"/>
    </source>
</evidence>
<feature type="domain" description="Rhodanese" evidence="3">
    <location>
        <begin position="161"/>
        <end position="271"/>
    </location>
</feature>
<keyword evidence="2" id="KW-0677">Repeat</keyword>
<dbReference type="PANTHER" id="PTHR11364:SF27">
    <property type="entry name" value="SULFURTRANSFERASE"/>
    <property type="match status" value="1"/>
</dbReference>
<evidence type="ECO:0000313" key="5">
    <source>
        <dbReference type="Proteomes" id="UP000076490"/>
    </source>
</evidence>
<protein>
    <submittedName>
        <fullName evidence="4">Thiosulfate sulfurtransferase</fullName>
    </submittedName>
</protein>
<dbReference type="SMART" id="SM00450">
    <property type="entry name" value="RHOD"/>
    <property type="match status" value="2"/>
</dbReference>
<dbReference type="Pfam" id="PF00581">
    <property type="entry name" value="Rhodanese"/>
    <property type="match status" value="2"/>
</dbReference>
<organism evidence="4 5">
    <name type="scientific">Bhargavaea cecembensis</name>
    <dbReference type="NCBI Taxonomy" id="394098"/>
    <lineage>
        <taxon>Bacteria</taxon>
        <taxon>Bacillati</taxon>
        <taxon>Bacillota</taxon>
        <taxon>Bacilli</taxon>
        <taxon>Bacillales</taxon>
        <taxon>Caryophanaceae</taxon>
        <taxon>Bhargavaea</taxon>
    </lineage>
</organism>
<sequence length="275" mass="30760">MTDVFKSADDLSEGYYKLIDARFSLGDPEAGRKAFEEGHIAGAVYWDLEKDMSDMDSDRGRHPMPSRAQLTELFRRSGLSLDDRILIYDGGGEPFAARAYFLLRYGGFRHTFILKEGFDGLRTAGYPVDAEPCRPQVSDVEPDWQAHLLASREDVKGVSEGREEGVLIDARAAERFLGKHEPLDPVAGHIPGARNFDWTRLKKEGYFDTGEAVEQLLRKTADKDEKVTVYCGSGVTAAPLFAMLDHIGQEDLRLYVGSYSDWVSDPDNPVEKESD</sequence>
<dbReference type="EMBL" id="LQNT01000009">
    <property type="protein sequence ID" value="KZE38019.1"/>
    <property type="molecule type" value="Genomic_DNA"/>
</dbReference>